<evidence type="ECO:0000313" key="7">
    <source>
        <dbReference type="EMBL" id="EDR11596.1"/>
    </source>
</evidence>
<dbReference type="EMBL" id="DS547095">
    <property type="protein sequence ID" value="EDR11596.1"/>
    <property type="molecule type" value="Genomic_DNA"/>
</dbReference>
<sequence>MSCTVAIIGAGPAGLASAKAALEAGLSARVFESAEAIGGLWSPASKLCRPSMRTNLSKYTCCFSDFPWPESAPTFPTASQVGDYLAAYAHKYLKPATISLGCKVTGVKSPGDDKRWSVTWSNRSGQQETAIFDRLIIACGFFSEPYIPAIPGLETFPGTVSHSSFYSSHKPFEGKHVAIIGGSHSGVEVADDITPHAASVHHVVPRQFWVVPKHLPLDVEDPGTSFLPLDLVLYRYPTPVQTHSSTQERWREMNEYLRSFSGNLSDFSADMKADMNSPPHVAVSDMYTNFVRSGRIIVHKGHLSTIFGSNLNLDPENSSPLSNMTDIIFATGFRPSSASTILPPSLLSALNFSPNDRFLPFLLHHGTLHPSFPNAAFVGQYRGPYWASIELQAQWCAGLFSGSLSWPSPNQFEEGLALEKQVIDSRPRAQWPREYVKFCSDLAQTIGTPLSPSCPGPNKRLIQPHDIFAPHRLTRPFWLPSSNHQCVTEETPSLLDTLEHTLSQSANSALFVAAAIFRSLHGTWVLNRTYTSHLPDYPSGPSIGTAEFTPRKILSESHLESDHQIYETEYFYSEKTEFSTSTGLKLSGTQRYIYRYDESKDKLEVFFAQRDDAVSRGSRFHQVIIEPPSLDAPPIQASQSTMLPWRAKASHYCSPDTYDGSYTFFFKGADLEKWKIEYVVKGPKKDYTMESWYSRM</sequence>
<gene>
    <name evidence="7" type="ORF">LACBIDRAFT_313976</name>
</gene>
<dbReference type="InterPro" id="IPR000960">
    <property type="entry name" value="Flavin_mOase"/>
</dbReference>
<keyword evidence="4" id="KW-0521">NADP</keyword>
<dbReference type="PRINTS" id="PR00370">
    <property type="entry name" value="FMOXYGENASE"/>
</dbReference>
<reference evidence="7 8" key="1">
    <citation type="journal article" date="2008" name="Nature">
        <title>The genome of Laccaria bicolor provides insights into mycorrhizal symbiosis.</title>
        <authorList>
            <person name="Martin F."/>
            <person name="Aerts A."/>
            <person name="Ahren D."/>
            <person name="Brun A."/>
            <person name="Danchin E.G.J."/>
            <person name="Duchaussoy F."/>
            <person name="Gibon J."/>
            <person name="Kohler A."/>
            <person name="Lindquist E."/>
            <person name="Pereda V."/>
            <person name="Salamov A."/>
            <person name="Shapiro H.J."/>
            <person name="Wuyts J."/>
            <person name="Blaudez D."/>
            <person name="Buee M."/>
            <person name="Brokstein P."/>
            <person name="Canbaeck B."/>
            <person name="Cohen D."/>
            <person name="Courty P.E."/>
            <person name="Coutinho P.M."/>
            <person name="Delaruelle C."/>
            <person name="Detter J.C."/>
            <person name="Deveau A."/>
            <person name="DiFazio S."/>
            <person name="Duplessis S."/>
            <person name="Fraissinet-Tachet L."/>
            <person name="Lucic E."/>
            <person name="Frey-Klett P."/>
            <person name="Fourrey C."/>
            <person name="Feussner I."/>
            <person name="Gay G."/>
            <person name="Grimwood J."/>
            <person name="Hoegger P.J."/>
            <person name="Jain P."/>
            <person name="Kilaru S."/>
            <person name="Labbe J."/>
            <person name="Lin Y.C."/>
            <person name="Legue V."/>
            <person name="Le Tacon F."/>
            <person name="Marmeisse R."/>
            <person name="Melayah D."/>
            <person name="Montanini B."/>
            <person name="Muratet M."/>
            <person name="Nehls U."/>
            <person name="Niculita-Hirzel H."/>
            <person name="Oudot-Le Secq M.P."/>
            <person name="Peter M."/>
            <person name="Quesneville H."/>
            <person name="Rajashekar B."/>
            <person name="Reich M."/>
            <person name="Rouhier N."/>
            <person name="Schmutz J."/>
            <person name="Yin T."/>
            <person name="Chalot M."/>
            <person name="Henrissat B."/>
            <person name="Kuees U."/>
            <person name="Lucas S."/>
            <person name="Van de Peer Y."/>
            <person name="Podila G.K."/>
            <person name="Polle A."/>
            <person name="Pukkila P.J."/>
            <person name="Richardson P.M."/>
            <person name="Rouze P."/>
            <person name="Sanders I.R."/>
            <person name="Stajich J.E."/>
            <person name="Tunlid A."/>
            <person name="Tuskan G."/>
            <person name="Grigoriev I.V."/>
        </authorList>
    </citation>
    <scope>NUCLEOTIDE SEQUENCE [LARGE SCALE GENOMIC DNA]</scope>
    <source>
        <strain evidence="8">S238N-H82 / ATCC MYA-4686</strain>
    </source>
</reference>
<evidence type="ECO:0000256" key="1">
    <source>
        <dbReference type="ARBA" id="ARBA00009183"/>
    </source>
</evidence>
<proteinExistence type="inferred from homology"/>
<evidence type="ECO:0000313" key="8">
    <source>
        <dbReference type="Proteomes" id="UP000001194"/>
    </source>
</evidence>
<dbReference type="GO" id="GO:0050660">
    <property type="term" value="F:flavin adenine dinucleotide binding"/>
    <property type="evidence" value="ECO:0007669"/>
    <property type="project" value="InterPro"/>
</dbReference>
<dbReference type="InterPro" id="IPR045632">
    <property type="entry name" value="DUF6314"/>
</dbReference>
<dbReference type="SUPFAM" id="SSF51905">
    <property type="entry name" value="FAD/NAD(P)-binding domain"/>
    <property type="match status" value="1"/>
</dbReference>
<dbReference type="KEGG" id="lbc:LACBIDRAFT_313976"/>
<dbReference type="InterPro" id="IPR036188">
    <property type="entry name" value="FAD/NAD-bd_sf"/>
</dbReference>
<keyword evidence="8" id="KW-1185">Reference proteome</keyword>
<dbReference type="RefSeq" id="XP_001877493.1">
    <property type="nucleotide sequence ID" value="XM_001877458.1"/>
</dbReference>
<dbReference type="Proteomes" id="UP000001194">
    <property type="component" value="Unassembled WGS sequence"/>
</dbReference>
<organism evidence="8">
    <name type="scientific">Laccaria bicolor (strain S238N-H82 / ATCC MYA-4686)</name>
    <name type="common">Bicoloured deceiver</name>
    <name type="synonym">Laccaria laccata var. bicolor</name>
    <dbReference type="NCBI Taxonomy" id="486041"/>
    <lineage>
        <taxon>Eukaryota</taxon>
        <taxon>Fungi</taxon>
        <taxon>Dikarya</taxon>
        <taxon>Basidiomycota</taxon>
        <taxon>Agaricomycotina</taxon>
        <taxon>Agaricomycetes</taxon>
        <taxon>Agaricomycetidae</taxon>
        <taxon>Agaricales</taxon>
        <taxon>Agaricineae</taxon>
        <taxon>Hydnangiaceae</taxon>
        <taxon>Laccaria</taxon>
    </lineage>
</organism>
<comment type="similarity">
    <text evidence="1">Belongs to the FMO family.</text>
</comment>
<keyword evidence="2" id="KW-0285">Flavoprotein</keyword>
<evidence type="ECO:0000256" key="3">
    <source>
        <dbReference type="ARBA" id="ARBA00022827"/>
    </source>
</evidence>
<protein>
    <submittedName>
        <fullName evidence="7">Predicted protein</fullName>
    </submittedName>
</protein>
<accession>B0D1A3</accession>
<dbReference type="Pfam" id="PF19834">
    <property type="entry name" value="DUF6314"/>
    <property type="match status" value="1"/>
</dbReference>
<dbReference type="GO" id="GO:0004499">
    <property type="term" value="F:N,N-dimethylaniline monooxygenase activity"/>
    <property type="evidence" value="ECO:0007669"/>
    <property type="project" value="InterPro"/>
</dbReference>
<dbReference type="HOGENOM" id="CLU_023116_0_0_1"/>
<dbReference type="GeneID" id="6073262"/>
<keyword evidence="5" id="KW-0560">Oxidoreductase</keyword>
<evidence type="ECO:0000259" key="6">
    <source>
        <dbReference type="Pfam" id="PF19834"/>
    </source>
</evidence>
<dbReference type="InParanoid" id="B0D1A3"/>
<dbReference type="GO" id="GO:0050661">
    <property type="term" value="F:NADP binding"/>
    <property type="evidence" value="ECO:0007669"/>
    <property type="project" value="InterPro"/>
</dbReference>
<evidence type="ECO:0000256" key="2">
    <source>
        <dbReference type="ARBA" id="ARBA00022630"/>
    </source>
</evidence>
<name>B0D1A3_LACBS</name>
<feature type="domain" description="DUF6314" evidence="6">
    <location>
        <begin position="520"/>
        <end position="695"/>
    </location>
</feature>
<dbReference type="AlphaFoldDB" id="B0D1A3"/>
<dbReference type="PANTHER" id="PTHR23023">
    <property type="entry name" value="DIMETHYLANILINE MONOOXYGENASE"/>
    <property type="match status" value="1"/>
</dbReference>
<keyword evidence="3" id="KW-0274">FAD</keyword>
<evidence type="ECO:0000256" key="4">
    <source>
        <dbReference type="ARBA" id="ARBA00022857"/>
    </source>
</evidence>
<dbReference type="Gene3D" id="3.50.50.60">
    <property type="entry name" value="FAD/NAD(P)-binding domain"/>
    <property type="match status" value="1"/>
</dbReference>
<evidence type="ECO:0000256" key="5">
    <source>
        <dbReference type="ARBA" id="ARBA00023002"/>
    </source>
</evidence>
<dbReference type="InterPro" id="IPR020946">
    <property type="entry name" value="Flavin_mOase-like"/>
</dbReference>
<dbReference type="OrthoDB" id="66881at2759"/>
<dbReference type="Pfam" id="PF00743">
    <property type="entry name" value="FMO-like"/>
    <property type="match status" value="1"/>
</dbReference>
<dbReference type="InterPro" id="IPR050346">
    <property type="entry name" value="FMO-like"/>
</dbReference>